<dbReference type="InterPro" id="IPR020846">
    <property type="entry name" value="MFS_dom"/>
</dbReference>
<evidence type="ECO:0000259" key="8">
    <source>
        <dbReference type="PROSITE" id="PS50850"/>
    </source>
</evidence>
<evidence type="ECO:0000256" key="1">
    <source>
        <dbReference type="ARBA" id="ARBA00004651"/>
    </source>
</evidence>
<dbReference type="EMBL" id="BORC01000004">
    <property type="protein sequence ID" value="GIN62898.1"/>
    <property type="molecule type" value="Genomic_DNA"/>
</dbReference>
<dbReference type="InterPro" id="IPR036259">
    <property type="entry name" value="MFS_trans_sf"/>
</dbReference>
<keyword evidence="6 7" id="KW-0472">Membrane</keyword>
<evidence type="ECO:0000256" key="4">
    <source>
        <dbReference type="ARBA" id="ARBA00022692"/>
    </source>
</evidence>
<evidence type="ECO:0000256" key="3">
    <source>
        <dbReference type="ARBA" id="ARBA00022475"/>
    </source>
</evidence>
<evidence type="ECO:0000256" key="5">
    <source>
        <dbReference type="ARBA" id="ARBA00022989"/>
    </source>
</evidence>
<dbReference type="AlphaFoldDB" id="A0A920BUF5"/>
<comment type="caution">
    <text evidence="9">The sequence shown here is derived from an EMBL/GenBank/DDBJ whole genome shotgun (WGS) entry which is preliminary data.</text>
</comment>
<name>A0A920BUF5_9BACI</name>
<organism evidence="9 10">
    <name type="scientific">Robertmurraya siralis</name>
    <dbReference type="NCBI Taxonomy" id="77777"/>
    <lineage>
        <taxon>Bacteria</taxon>
        <taxon>Bacillati</taxon>
        <taxon>Bacillota</taxon>
        <taxon>Bacilli</taxon>
        <taxon>Bacillales</taxon>
        <taxon>Bacillaceae</taxon>
        <taxon>Robertmurraya</taxon>
    </lineage>
</organism>
<keyword evidence="2" id="KW-0813">Transport</keyword>
<dbReference type="GO" id="GO:0022857">
    <property type="term" value="F:transmembrane transporter activity"/>
    <property type="evidence" value="ECO:0007669"/>
    <property type="project" value="InterPro"/>
</dbReference>
<feature type="transmembrane region" description="Helical" evidence="7">
    <location>
        <begin position="293"/>
        <end position="315"/>
    </location>
</feature>
<feature type="transmembrane region" description="Helical" evidence="7">
    <location>
        <begin position="206"/>
        <end position="229"/>
    </location>
</feature>
<dbReference type="Pfam" id="PF07690">
    <property type="entry name" value="MFS_1"/>
    <property type="match status" value="1"/>
</dbReference>
<evidence type="ECO:0000256" key="6">
    <source>
        <dbReference type="ARBA" id="ARBA00023136"/>
    </source>
</evidence>
<dbReference type="PANTHER" id="PTHR43124:SF3">
    <property type="entry name" value="CHLORAMPHENICOL EFFLUX PUMP RV0191"/>
    <property type="match status" value="1"/>
</dbReference>
<keyword evidence="10" id="KW-1185">Reference proteome</keyword>
<feature type="transmembrane region" description="Helical" evidence="7">
    <location>
        <begin position="270"/>
        <end position="287"/>
    </location>
</feature>
<sequence length="385" mass="41770">MKVRLQLTAILLTITGIFVASNIYTLIPIYENVSQTLQINENHAVLAGSLFSLFYAIGLLCFGPASDQFGRRNIIIAGMFASIFSTLMVGMADGAIGLSAARSLQGLTLGSFAPAAFALAFDLYSERKRTLLLAFINTGFLLAGIIGQLLSSTITAFSVWNAVYYFYAMCYFILFLCCALILPASKLPLRENRSALSIMTSLLKDATILKCYGITFTLLFSFVSLYDAIGRFFSGSPEQLFHLRTVGLTGAILSLFTGKMIEKFSVERTLFTGLVISICSLISMSIFHGLIALMVLSILFVASISLLIPTIITLIGNLGGSHRAKALTLYSFILLTGASIASPVVLLLNFQHVLLLLIGLFLMNLILGFLLTQELGQRHSAKLNG</sequence>
<gene>
    <name evidence="9" type="ORF">J27TS8_28910</name>
</gene>
<feature type="domain" description="Major facilitator superfamily (MFS) profile" evidence="8">
    <location>
        <begin position="8"/>
        <end position="376"/>
    </location>
</feature>
<protein>
    <submittedName>
        <fullName evidence="9">MFS transporter</fullName>
    </submittedName>
</protein>
<dbReference type="PROSITE" id="PS50850">
    <property type="entry name" value="MFS"/>
    <property type="match status" value="1"/>
</dbReference>
<feature type="transmembrane region" description="Helical" evidence="7">
    <location>
        <begin position="74"/>
        <end position="92"/>
    </location>
</feature>
<keyword evidence="4 7" id="KW-0812">Transmembrane</keyword>
<comment type="subcellular location">
    <subcellularLocation>
        <location evidence="1">Cell membrane</location>
        <topology evidence="1">Multi-pass membrane protein</topology>
    </subcellularLocation>
</comment>
<accession>A0A920BUF5</accession>
<dbReference type="Gene3D" id="1.20.1720.10">
    <property type="entry name" value="Multidrug resistance protein D"/>
    <property type="match status" value="1"/>
</dbReference>
<dbReference type="PANTHER" id="PTHR43124">
    <property type="entry name" value="PURINE EFFLUX PUMP PBUE"/>
    <property type="match status" value="1"/>
</dbReference>
<dbReference type="RefSeq" id="WP_212933971.1">
    <property type="nucleotide sequence ID" value="NZ_BORC01000004.1"/>
</dbReference>
<evidence type="ECO:0000256" key="2">
    <source>
        <dbReference type="ARBA" id="ARBA00022448"/>
    </source>
</evidence>
<dbReference type="Proteomes" id="UP000682111">
    <property type="component" value="Unassembled WGS sequence"/>
</dbReference>
<evidence type="ECO:0000313" key="10">
    <source>
        <dbReference type="Proteomes" id="UP000682111"/>
    </source>
</evidence>
<feature type="transmembrane region" description="Helical" evidence="7">
    <location>
        <begin position="327"/>
        <end position="348"/>
    </location>
</feature>
<dbReference type="GO" id="GO:0005886">
    <property type="term" value="C:plasma membrane"/>
    <property type="evidence" value="ECO:0007669"/>
    <property type="project" value="UniProtKB-SubCell"/>
</dbReference>
<dbReference type="InterPro" id="IPR050189">
    <property type="entry name" value="MFS_Efflux_Transporters"/>
</dbReference>
<feature type="transmembrane region" description="Helical" evidence="7">
    <location>
        <begin position="162"/>
        <end position="185"/>
    </location>
</feature>
<keyword evidence="3" id="KW-1003">Cell membrane</keyword>
<evidence type="ECO:0000256" key="7">
    <source>
        <dbReference type="SAM" id="Phobius"/>
    </source>
</evidence>
<feature type="transmembrane region" description="Helical" evidence="7">
    <location>
        <begin position="7"/>
        <end position="30"/>
    </location>
</feature>
<dbReference type="SUPFAM" id="SSF103473">
    <property type="entry name" value="MFS general substrate transporter"/>
    <property type="match status" value="1"/>
</dbReference>
<feature type="transmembrane region" description="Helical" evidence="7">
    <location>
        <begin position="131"/>
        <end position="150"/>
    </location>
</feature>
<keyword evidence="5 7" id="KW-1133">Transmembrane helix</keyword>
<feature type="transmembrane region" description="Helical" evidence="7">
    <location>
        <begin position="354"/>
        <end position="372"/>
    </location>
</feature>
<feature type="transmembrane region" description="Helical" evidence="7">
    <location>
        <begin position="241"/>
        <end position="258"/>
    </location>
</feature>
<feature type="transmembrane region" description="Helical" evidence="7">
    <location>
        <begin position="42"/>
        <end position="62"/>
    </location>
</feature>
<reference evidence="9" key="1">
    <citation type="submission" date="2021-03" db="EMBL/GenBank/DDBJ databases">
        <title>Antimicrobial resistance genes in bacteria isolated from Japanese honey, and their potential for conferring macrolide and lincosamide resistance in the American foulbrood pathogen Paenibacillus larvae.</title>
        <authorList>
            <person name="Okamoto M."/>
            <person name="Kumagai M."/>
            <person name="Kanamori H."/>
            <person name="Takamatsu D."/>
        </authorList>
    </citation>
    <scope>NUCLEOTIDE SEQUENCE</scope>
    <source>
        <strain evidence="9">J27TS8</strain>
    </source>
</reference>
<evidence type="ECO:0000313" key="9">
    <source>
        <dbReference type="EMBL" id="GIN62898.1"/>
    </source>
</evidence>
<proteinExistence type="predicted"/>
<feature type="transmembrane region" description="Helical" evidence="7">
    <location>
        <begin position="104"/>
        <end position="124"/>
    </location>
</feature>
<dbReference type="InterPro" id="IPR011701">
    <property type="entry name" value="MFS"/>
</dbReference>